<evidence type="ECO:0008006" key="3">
    <source>
        <dbReference type="Google" id="ProtNLM"/>
    </source>
</evidence>
<dbReference type="EMBL" id="FQYU01000002">
    <property type="protein sequence ID" value="SHI95501.1"/>
    <property type="molecule type" value="Genomic_DNA"/>
</dbReference>
<reference evidence="2" key="1">
    <citation type="submission" date="2016-11" db="EMBL/GenBank/DDBJ databases">
        <authorList>
            <person name="Varghese N."/>
            <person name="Submissions S."/>
        </authorList>
    </citation>
    <scope>NUCLEOTIDE SEQUENCE [LARGE SCALE GENOMIC DNA]</scope>
    <source>
        <strain evidence="2">DSM 19858</strain>
    </source>
</reference>
<gene>
    <name evidence="1" type="ORF">SAMN04488513_102383</name>
</gene>
<keyword evidence="2" id="KW-1185">Reference proteome</keyword>
<dbReference type="InterPro" id="IPR045470">
    <property type="entry name" value="DUF6495"/>
</dbReference>
<protein>
    <recommendedName>
        <fullName evidence="3">Histidyl-tRNA synthetase</fullName>
    </recommendedName>
</protein>
<dbReference type="Proteomes" id="UP000184543">
    <property type="component" value="Unassembled WGS sequence"/>
</dbReference>
<sequence>MHFAWPFYFCRMKYSRLTKQQLEELHQEFINFLATQSITAEEWQDIKANKPEVAEEEIDIFSDLVWEGVLGKVEYLENISAHQMHLFHLTDKEMKLLSVKVMNPDVDLTTKTGFAWFKKNWQSDFVEYLTASKAYGEDKNLDKFKLIEQGAVITKGELYQWFDKIIN</sequence>
<organism evidence="1 2">
    <name type="scientific">Pseudozobellia thermophila</name>
    <dbReference type="NCBI Taxonomy" id="192903"/>
    <lineage>
        <taxon>Bacteria</taxon>
        <taxon>Pseudomonadati</taxon>
        <taxon>Bacteroidota</taxon>
        <taxon>Flavobacteriia</taxon>
        <taxon>Flavobacteriales</taxon>
        <taxon>Flavobacteriaceae</taxon>
        <taxon>Pseudozobellia</taxon>
    </lineage>
</organism>
<proteinExistence type="predicted"/>
<dbReference type="AlphaFoldDB" id="A0A1M6FCU2"/>
<dbReference type="Pfam" id="PF20105">
    <property type="entry name" value="DUF6495"/>
    <property type="match status" value="1"/>
</dbReference>
<name>A0A1M6FCU2_9FLAO</name>
<dbReference type="STRING" id="192903.SAMN04488513_102383"/>
<evidence type="ECO:0000313" key="2">
    <source>
        <dbReference type="Proteomes" id="UP000184543"/>
    </source>
</evidence>
<evidence type="ECO:0000313" key="1">
    <source>
        <dbReference type="EMBL" id="SHI95501.1"/>
    </source>
</evidence>
<accession>A0A1M6FCU2</accession>